<evidence type="ECO:0000313" key="3">
    <source>
        <dbReference type="EMBL" id="GAG89251.1"/>
    </source>
</evidence>
<accession>X1CYD3</accession>
<organism evidence="3">
    <name type="scientific">marine sediment metagenome</name>
    <dbReference type="NCBI Taxonomy" id="412755"/>
    <lineage>
        <taxon>unclassified sequences</taxon>
        <taxon>metagenomes</taxon>
        <taxon>ecological metagenomes</taxon>
    </lineage>
</organism>
<dbReference type="InterPro" id="IPR051225">
    <property type="entry name" value="NAD(P)_epim/dehydratase"/>
</dbReference>
<comment type="similarity">
    <text evidence="1">Belongs to the NAD(P)-dependent epimerase/dehydratase family.</text>
</comment>
<evidence type="ECO:0000259" key="2">
    <source>
        <dbReference type="Pfam" id="PF01370"/>
    </source>
</evidence>
<dbReference type="PANTHER" id="PTHR42687">
    <property type="entry name" value="L-THREONINE 3-DEHYDROGENASE"/>
    <property type="match status" value="1"/>
</dbReference>
<dbReference type="InterPro" id="IPR036291">
    <property type="entry name" value="NAD(P)-bd_dom_sf"/>
</dbReference>
<name>X1CYD3_9ZZZZ</name>
<dbReference type="InterPro" id="IPR001509">
    <property type="entry name" value="Epimerase_deHydtase"/>
</dbReference>
<dbReference type="EMBL" id="BART01010516">
    <property type="protein sequence ID" value="GAG89251.1"/>
    <property type="molecule type" value="Genomic_DNA"/>
</dbReference>
<dbReference type="SUPFAM" id="SSF51735">
    <property type="entry name" value="NAD(P)-binding Rossmann-fold domains"/>
    <property type="match status" value="1"/>
</dbReference>
<proteinExistence type="inferred from homology"/>
<dbReference type="Pfam" id="PF01370">
    <property type="entry name" value="Epimerase"/>
    <property type="match status" value="1"/>
</dbReference>
<feature type="non-terminal residue" evidence="3">
    <location>
        <position position="252"/>
    </location>
</feature>
<dbReference type="GO" id="GO:0008743">
    <property type="term" value="F:L-threonine 3-dehydrogenase activity"/>
    <property type="evidence" value="ECO:0007669"/>
    <property type="project" value="TreeGrafter"/>
</dbReference>
<dbReference type="PANTHER" id="PTHR42687:SF1">
    <property type="entry name" value="L-THREONINE 3-DEHYDROGENASE, MITOCHONDRIAL"/>
    <property type="match status" value="1"/>
</dbReference>
<feature type="domain" description="NAD-dependent epimerase/dehydratase" evidence="2">
    <location>
        <begin position="7"/>
        <end position="188"/>
    </location>
</feature>
<dbReference type="Gene3D" id="3.40.50.720">
    <property type="entry name" value="NAD(P)-binding Rossmann-like Domain"/>
    <property type="match status" value="1"/>
</dbReference>
<evidence type="ECO:0000256" key="1">
    <source>
        <dbReference type="ARBA" id="ARBA00007637"/>
    </source>
</evidence>
<comment type="caution">
    <text evidence="3">The sequence shown here is derived from an EMBL/GenBank/DDBJ whole genome shotgun (WGS) entry which is preliminary data.</text>
</comment>
<gene>
    <name evidence="3" type="ORF">S01H4_22827</name>
</gene>
<dbReference type="GO" id="GO:0006567">
    <property type="term" value="P:L-threonine catabolic process"/>
    <property type="evidence" value="ECO:0007669"/>
    <property type="project" value="TreeGrafter"/>
</dbReference>
<protein>
    <recommendedName>
        <fullName evidence="2">NAD-dependent epimerase/dehydratase domain-containing protein</fullName>
    </recommendedName>
</protein>
<reference evidence="3" key="1">
    <citation type="journal article" date="2014" name="Front. Microbiol.">
        <title>High frequency of phylogenetically diverse reductive dehalogenase-homologous genes in deep subseafloor sedimentary metagenomes.</title>
        <authorList>
            <person name="Kawai M."/>
            <person name="Futagami T."/>
            <person name="Toyoda A."/>
            <person name="Takaki Y."/>
            <person name="Nishi S."/>
            <person name="Hori S."/>
            <person name="Arai W."/>
            <person name="Tsubouchi T."/>
            <person name="Morono Y."/>
            <person name="Uchiyama I."/>
            <person name="Ito T."/>
            <person name="Fujiyama A."/>
            <person name="Inagaki F."/>
            <person name="Takami H."/>
        </authorList>
    </citation>
    <scope>NUCLEOTIDE SEQUENCE</scope>
    <source>
        <strain evidence="3">Expedition CK06-06</strain>
    </source>
</reference>
<dbReference type="AlphaFoldDB" id="X1CYD3"/>
<sequence>MTKQKIFLPGASGSMGYETFKHLWEKRETYDIVLLQRPSKKNKKLFKTYEKICGIKSIKGRGNVEGGGLKIVWGDATNYEDVLEACNGIDWCLCPMAFISPAADRNPKMAKAVNTTAIEYIVKAIEAQPNGAEHVKFIYTGSVAETGDRLPPIHMGRIGDPLKPSIFDFYAVTKIMGERAVLESNIKHFAALRQTFIMIPNPNELMDPIMFHQPINSYMENNTSRDAGRGLVNCLEIPDDSDFWRRAYTWRG</sequence>